<feature type="non-terminal residue" evidence="1">
    <location>
        <position position="42"/>
    </location>
</feature>
<dbReference type="Proteomes" id="UP000476281">
    <property type="component" value="Unassembled WGS sequence"/>
</dbReference>
<accession>A0A6L3XXI4</accession>
<name>A0A6L3XXI4_9ENTR</name>
<dbReference type="InterPro" id="IPR043131">
    <property type="entry name" value="BCAT-like_N"/>
</dbReference>
<dbReference type="AlphaFoldDB" id="A0A6L3XXI4"/>
<dbReference type="GO" id="GO:0008696">
    <property type="term" value="F:4-amino-4-deoxychorismate lyase activity"/>
    <property type="evidence" value="ECO:0007669"/>
    <property type="project" value="UniProtKB-EC"/>
</dbReference>
<dbReference type="EMBL" id="WBSZ01000296">
    <property type="protein sequence ID" value="KAB2521606.1"/>
    <property type="molecule type" value="Genomic_DNA"/>
</dbReference>
<sequence>MFLINGLEQETLPASDRATQFGDGCFTTARILDGGVCLLGAH</sequence>
<dbReference type="EC" id="4.1.3.38" evidence="1"/>
<dbReference type="SUPFAM" id="SSF56752">
    <property type="entry name" value="D-aminoacid aminotransferase-like PLP-dependent enzymes"/>
    <property type="match status" value="1"/>
</dbReference>
<keyword evidence="1" id="KW-0456">Lyase</keyword>
<evidence type="ECO:0000313" key="1">
    <source>
        <dbReference type="EMBL" id="KAB2521606.1"/>
    </source>
</evidence>
<evidence type="ECO:0000313" key="2">
    <source>
        <dbReference type="Proteomes" id="UP000476281"/>
    </source>
</evidence>
<dbReference type="Gene3D" id="3.30.470.10">
    <property type="match status" value="1"/>
</dbReference>
<protein>
    <submittedName>
        <fullName evidence="1">Aminodeoxychorismate lyase</fullName>
        <ecNumber evidence="1">4.1.3.38</ecNumber>
    </submittedName>
</protein>
<reference evidence="1 2" key="1">
    <citation type="submission" date="2019-09" db="EMBL/GenBank/DDBJ databases">
        <title>Reversal of blaTEM antimicrobial resistance by CRISPR-Cas9 in clinical E. coli and other Enterobacteriaceae strains.</title>
        <authorList>
            <person name="Tagliaferri T."/>
            <person name="Guimaraes N."/>
            <person name="Pereira M."/>
            <person name="Felicori L."/>
            <person name="Horz H.-P."/>
            <person name="Santos S."/>
            <person name="Mendes T."/>
        </authorList>
    </citation>
    <scope>NUCLEOTIDE SEQUENCE [LARGE SCALE GENOMIC DNA]</scope>
    <source>
        <strain evidence="1 2">E2_blaTEM_MG</strain>
    </source>
</reference>
<dbReference type="InterPro" id="IPR036038">
    <property type="entry name" value="Aminotransferase-like"/>
</dbReference>
<gene>
    <name evidence="1" type="ORF">F9C29_11065</name>
</gene>
<organism evidence="1 2">
    <name type="scientific">Enterobacter hormaechei</name>
    <dbReference type="NCBI Taxonomy" id="158836"/>
    <lineage>
        <taxon>Bacteria</taxon>
        <taxon>Pseudomonadati</taxon>
        <taxon>Pseudomonadota</taxon>
        <taxon>Gammaproteobacteria</taxon>
        <taxon>Enterobacterales</taxon>
        <taxon>Enterobacteriaceae</taxon>
        <taxon>Enterobacter</taxon>
        <taxon>Enterobacter cloacae complex</taxon>
    </lineage>
</organism>
<proteinExistence type="predicted"/>
<comment type="caution">
    <text evidence="1">The sequence shown here is derived from an EMBL/GenBank/DDBJ whole genome shotgun (WGS) entry which is preliminary data.</text>
</comment>